<evidence type="ECO:0000256" key="1">
    <source>
        <dbReference type="SAM" id="SignalP"/>
    </source>
</evidence>
<keyword evidence="4" id="KW-1185">Reference proteome</keyword>
<evidence type="ECO:0000259" key="2">
    <source>
        <dbReference type="Pfam" id="PF13372"/>
    </source>
</evidence>
<name>A0A0B3Z509_9ALTE</name>
<feature type="chain" id="PRO_5002083809" evidence="1">
    <location>
        <begin position="27"/>
        <end position="406"/>
    </location>
</feature>
<dbReference type="AlphaFoldDB" id="A0A0B3Z509"/>
<dbReference type="EMBL" id="JWLW01000015">
    <property type="protein sequence ID" value="KHT52912.1"/>
    <property type="molecule type" value="Genomic_DNA"/>
</dbReference>
<feature type="domain" description="Alginate export" evidence="2">
    <location>
        <begin position="49"/>
        <end position="258"/>
    </location>
</feature>
<accession>A0A0B3Z509</accession>
<dbReference type="OrthoDB" id="9767539at2"/>
<protein>
    <submittedName>
        <fullName evidence="3">Lipoprotein</fullName>
    </submittedName>
</protein>
<comment type="caution">
    <text evidence="3">The sequence shown here is derived from an EMBL/GenBank/DDBJ whole genome shotgun (WGS) entry which is preliminary data.</text>
</comment>
<gene>
    <name evidence="3" type="ORF">RJ41_09715</name>
</gene>
<keyword evidence="3" id="KW-0449">Lipoprotein</keyword>
<feature type="signal peptide" evidence="1">
    <location>
        <begin position="1"/>
        <end position="26"/>
    </location>
</feature>
<reference evidence="3 4" key="1">
    <citation type="submission" date="2014-12" db="EMBL/GenBank/DDBJ databases">
        <title>Genome sequencing of Alteromonas marina AD001.</title>
        <authorList>
            <person name="Adrian T.G.S."/>
            <person name="Chan K.G."/>
        </authorList>
    </citation>
    <scope>NUCLEOTIDE SEQUENCE [LARGE SCALE GENOMIC DNA]</scope>
    <source>
        <strain evidence="3 4">AD001</strain>
    </source>
</reference>
<dbReference type="Pfam" id="PF13372">
    <property type="entry name" value="Alginate_exp"/>
    <property type="match status" value="1"/>
</dbReference>
<dbReference type="Proteomes" id="UP000031197">
    <property type="component" value="Unassembled WGS sequence"/>
</dbReference>
<sequence length="406" mass="44441">MNTLKNFGIKMLTASVMTVLGGSVMAADIHSALSDSKAWADLNLRYEAVDQDNALEDASALTLRTRLGFSSGSVNGFSFTAEVEDSRIVLGQDEFTVGPTGFNVGEYSVIADPETTEVDQAFIQYKADNFTARVGRQVITLDDHRFVGHVGWRQDRQTFDAVSAKYAATDNLELFYSYLYKRNRIFAEAADLDSKDHILHATYKSKIGKFVAYAYLLEVDNDTDNALDTYGVSYDGKMKGESVSWAYGGEFATQSSEAGAGETATDFDASYLNAYVAATFSGVTAKVDYEILGSDDGLYGFATPLATLHKFNGWTDQFLGTPAQGLKDLKLSLSGGLAGGKWLLAYHDFSADDSSNGADDLGSEINVQYTKKFAGKYNFGIKYGTYDAGDIKVDTNRFWMWIGTRF</sequence>
<proteinExistence type="predicted"/>
<dbReference type="Gene3D" id="2.40.160.10">
    <property type="entry name" value="Porin"/>
    <property type="match status" value="1"/>
</dbReference>
<keyword evidence="1" id="KW-0732">Signal</keyword>
<dbReference type="RefSeq" id="WP_039219902.1">
    <property type="nucleotide sequence ID" value="NZ_JWLW01000015.1"/>
</dbReference>
<dbReference type="InterPro" id="IPR025388">
    <property type="entry name" value="Alginate_export_dom"/>
</dbReference>
<evidence type="ECO:0000313" key="3">
    <source>
        <dbReference type="EMBL" id="KHT52912.1"/>
    </source>
</evidence>
<evidence type="ECO:0000313" key="4">
    <source>
        <dbReference type="Proteomes" id="UP000031197"/>
    </source>
</evidence>
<organism evidence="3 4">
    <name type="scientific">Alteromonas marina</name>
    <dbReference type="NCBI Taxonomy" id="203795"/>
    <lineage>
        <taxon>Bacteria</taxon>
        <taxon>Pseudomonadati</taxon>
        <taxon>Pseudomonadota</taxon>
        <taxon>Gammaproteobacteria</taxon>
        <taxon>Alteromonadales</taxon>
        <taxon>Alteromonadaceae</taxon>
        <taxon>Alteromonas/Salinimonas group</taxon>
        <taxon>Alteromonas</taxon>
    </lineage>
</organism>
<dbReference type="InterPro" id="IPR023614">
    <property type="entry name" value="Porin_dom_sf"/>
</dbReference>